<feature type="compositionally biased region" description="Polar residues" evidence="1">
    <location>
        <begin position="24"/>
        <end position="35"/>
    </location>
</feature>
<protein>
    <submittedName>
        <fullName evidence="2">Uncharacterized protein</fullName>
    </submittedName>
</protein>
<reference evidence="2 4" key="1">
    <citation type="journal article" date="2014" name="Am. J. Bot.">
        <title>Genome assembly and annotation for red clover (Trifolium pratense; Fabaceae).</title>
        <authorList>
            <person name="Istvanek J."/>
            <person name="Jaros M."/>
            <person name="Krenek A."/>
            <person name="Repkova J."/>
        </authorList>
    </citation>
    <scope>NUCLEOTIDE SEQUENCE [LARGE SCALE GENOMIC DNA]</scope>
    <source>
        <strain evidence="4">cv. Tatra</strain>
        <tissue evidence="2">Young leaves</tissue>
    </source>
</reference>
<accession>A0A2K3JUS2</accession>
<organism evidence="2 4">
    <name type="scientific">Trifolium pratense</name>
    <name type="common">Red clover</name>
    <dbReference type="NCBI Taxonomy" id="57577"/>
    <lineage>
        <taxon>Eukaryota</taxon>
        <taxon>Viridiplantae</taxon>
        <taxon>Streptophyta</taxon>
        <taxon>Embryophyta</taxon>
        <taxon>Tracheophyta</taxon>
        <taxon>Spermatophyta</taxon>
        <taxon>Magnoliopsida</taxon>
        <taxon>eudicotyledons</taxon>
        <taxon>Gunneridae</taxon>
        <taxon>Pentapetalae</taxon>
        <taxon>rosids</taxon>
        <taxon>fabids</taxon>
        <taxon>Fabales</taxon>
        <taxon>Fabaceae</taxon>
        <taxon>Papilionoideae</taxon>
        <taxon>50 kb inversion clade</taxon>
        <taxon>NPAAA clade</taxon>
        <taxon>Hologalegina</taxon>
        <taxon>IRL clade</taxon>
        <taxon>Trifolieae</taxon>
        <taxon>Trifolium</taxon>
    </lineage>
</organism>
<dbReference type="EMBL" id="ASHM01125105">
    <property type="protein sequence ID" value="PNX57811.1"/>
    <property type="molecule type" value="Genomic_DNA"/>
</dbReference>
<evidence type="ECO:0000313" key="3">
    <source>
        <dbReference type="EMBL" id="PNX58944.1"/>
    </source>
</evidence>
<gene>
    <name evidence="2" type="ORF">L195_g058879</name>
    <name evidence="3" type="ORF">L195_g059440</name>
</gene>
<dbReference type="EMBL" id="ASHM01129785">
    <property type="protein sequence ID" value="PNX58944.1"/>
    <property type="molecule type" value="Genomic_DNA"/>
</dbReference>
<dbReference type="AlphaFoldDB" id="A0A2K3JUS2"/>
<evidence type="ECO:0000313" key="4">
    <source>
        <dbReference type="Proteomes" id="UP000236291"/>
    </source>
</evidence>
<reference evidence="2 4" key="2">
    <citation type="journal article" date="2017" name="Front. Plant Sci.">
        <title>Gene Classification and Mining of Molecular Markers Useful in Red Clover (Trifolium pratense) Breeding.</title>
        <authorList>
            <person name="Istvanek J."/>
            <person name="Dluhosova J."/>
            <person name="Dluhos P."/>
            <person name="Patkova L."/>
            <person name="Nedelnik J."/>
            <person name="Repkova J."/>
        </authorList>
    </citation>
    <scope>NUCLEOTIDE SEQUENCE [LARGE SCALE GENOMIC DNA]</scope>
    <source>
        <strain evidence="4">cv. Tatra</strain>
        <tissue evidence="2">Young leaves</tissue>
    </source>
</reference>
<sequence length="70" mass="7347">MRGRARGFGSEDIKSEGSNEDTDYISNSVSKGSTGRSEKAKVIGSFFGGAGKERNERCDGNGVAAEEEGI</sequence>
<proteinExistence type="predicted"/>
<comment type="caution">
    <text evidence="2">The sequence shown here is derived from an EMBL/GenBank/DDBJ whole genome shotgun (WGS) entry which is preliminary data.</text>
</comment>
<evidence type="ECO:0000313" key="2">
    <source>
        <dbReference type="EMBL" id="PNX57811.1"/>
    </source>
</evidence>
<feature type="region of interest" description="Disordered" evidence="1">
    <location>
        <begin position="1"/>
        <end position="70"/>
    </location>
</feature>
<name>A0A2K3JUS2_TRIPR</name>
<dbReference type="Proteomes" id="UP000236291">
    <property type="component" value="Unassembled WGS sequence"/>
</dbReference>
<evidence type="ECO:0000256" key="1">
    <source>
        <dbReference type="SAM" id="MobiDB-lite"/>
    </source>
</evidence>